<sequence>MHNDVRRCILYPHALNVFSIVYEDEHKNENTTRRCYTRAGRSLSDAGFRPSAIFIQARVFCIDSTPRQLERVVTQQNEAPNSMY</sequence>
<dbReference type="Proteomes" id="UP001627154">
    <property type="component" value="Unassembled WGS sequence"/>
</dbReference>
<name>A0ABD2VYC0_9HYME</name>
<dbReference type="EMBL" id="JBJJXI010000153">
    <property type="protein sequence ID" value="KAL3385769.1"/>
    <property type="molecule type" value="Genomic_DNA"/>
</dbReference>
<gene>
    <name evidence="1" type="ORF">TKK_018805</name>
</gene>
<proteinExistence type="predicted"/>
<protein>
    <submittedName>
        <fullName evidence="1">Uncharacterized protein</fullName>
    </submittedName>
</protein>
<reference evidence="1 2" key="1">
    <citation type="journal article" date="2024" name="bioRxiv">
        <title>A reference genome for Trichogramma kaykai: A tiny desert-dwelling parasitoid wasp with competing sex-ratio distorters.</title>
        <authorList>
            <person name="Culotta J."/>
            <person name="Lindsey A.R."/>
        </authorList>
    </citation>
    <scope>NUCLEOTIDE SEQUENCE [LARGE SCALE GENOMIC DNA]</scope>
    <source>
        <strain evidence="1 2">KSX58</strain>
    </source>
</reference>
<comment type="caution">
    <text evidence="1">The sequence shown here is derived from an EMBL/GenBank/DDBJ whole genome shotgun (WGS) entry which is preliminary data.</text>
</comment>
<keyword evidence="2" id="KW-1185">Reference proteome</keyword>
<evidence type="ECO:0000313" key="2">
    <source>
        <dbReference type="Proteomes" id="UP001627154"/>
    </source>
</evidence>
<evidence type="ECO:0000313" key="1">
    <source>
        <dbReference type="EMBL" id="KAL3385769.1"/>
    </source>
</evidence>
<organism evidence="1 2">
    <name type="scientific">Trichogramma kaykai</name>
    <dbReference type="NCBI Taxonomy" id="54128"/>
    <lineage>
        <taxon>Eukaryota</taxon>
        <taxon>Metazoa</taxon>
        <taxon>Ecdysozoa</taxon>
        <taxon>Arthropoda</taxon>
        <taxon>Hexapoda</taxon>
        <taxon>Insecta</taxon>
        <taxon>Pterygota</taxon>
        <taxon>Neoptera</taxon>
        <taxon>Endopterygota</taxon>
        <taxon>Hymenoptera</taxon>
        <taxon>Apocrita</taxon>
        <taxon>Proctotrupomorpha</taxon>
        <taxon>Chalcidoidea</taxon>
        <taxon>Trichogrammatidae</taxon>
        <taxon>Trichogramma</taxon>
    </lineage>
</organism>
<accession>A0ABD2VYC0</accession>
<dbReference type="AlphaFoldDB" id="A0ABD2VYC0"/>